<dbReference type="EMBL" id="JACGWS010000001">
    <property type="protein sequence ID" value="MBC8753555.1"/>
    <property type="molecule type" value="Genomic_DNA"/>
</dbReference>
<protein>
    <submittedName>
        <fullName evidence="2">Uncharacterized protein</fullName>
    </submittedName>
</protein>
<feature type="transmembrane region" description="Helical" evidence="1">
    <location>
        <begin position="6"/>
        <end position="24"/>
    </location>
</feature>
<keyword evidence="1" id="KW-1133">Transmembrane helix</keyword>
<feature type="transmembrane region" description="Helical" evidence="1">
    <location>
        <begin position="36"/>
        <end position="53"/>
    </location>
</feature>
<comment type="caution">
    <text evidence="2">The sequence shown here is derived from an EMBL/GenBank/DDBJ whole genome shotgun (WGS) entry which is preliminary data.</text>
</comment>
<dbReference type="RefSeq" id="WP_187560584.1">
    <property type="nucleotide sequence ID" value="NZ_JACGWS010000001.1"/>
</dbReference>
<keyword evidence="3" id="KW-1185">Reference proteome</keyword>
<sequence length="166" mass="18855">MHLIWVLINSAFVLLFFGLVLTLFTKGKQLFNNKYGNAIILVFVLGVIGMLGAKERDFDNQYSFHNAKNLKGNNVTSLDAHIEETIPFTLHLTVLFKKNDKGELVASNSHSNMSGFTNGHDWEVTYVDVDKQEDGTYTYQMSGAMHWYLFGIKVYTQSKTFKGTLE</sequence>
<gene>
    <name evidence="2" type="ORF">H2O64_02655</name>
</gene>
<name>A0ABR7Q4S8_9FLAO</name>
<evidence type="ECO:0000256" key="1">
    <source>
        <dbReference type="SAM" id="Phobius"/>
    </source>
</evidence>
<organism evidence="2 3">
    <name type="scientific">Kordia aestuariivivens</name>
    <dbReference type="NCBI Taxonomy" id="2759037"/>
    <lineage>
        <taxon>Bacteria</taxon>
        <taxon>Pseudomonadati</taxon>
        <taxon>Bacteroidota</taxon>
        <taxon>Flavobacteriia</taxon>
        <taxon>Flavobacteriales</taxon>
        <taxon>Flavobacteriaceae</taxon>
        <taxon>Kordia</taxon>
    </lineage>
</organism>
<proteinExistence type="predicted"/>
<accession>A0ABR7Q4S8</accession>
<reference evidence="2 3" key="1">
    <citation type="submission" date="2020-07" db="EMBL/GenBank/DDBJ databases">
        <title>Description of Kordia aestuariivivens sp. nov., isolated from a tidal flat.</title>
        <authorList>
            <person name="Park S."/>
            <person name="Yoon J.-H."/>
        </authorList>
    </citation>
    <scope>NUCLEOTIDE SEQUENCE [LARGE SCALE GENOMIC DNA]</scope>
    <source>
        <strain evidence="2 3">YSTF-M3</strain>
    </source>
</reference>
<keyword evidence="1" id="KW-0812">Transmembrane</keyword>
<dbReference type="Proteomes" id="UP000619238">
    <property type="component" value="Unassembled WGS sequence"/>
</dbReference>
<keyword evidence="1" id="KW-0472">Membrane</keyword>
<evidence type="ECO:0000313" key="3">
    <source>
        <dbReference type="Proteomes" id="UP000619238"/>
    </source>
</evidence>
<evidence type="ECO:0000313" key="2">
    <source>
        <dbReference type="EMBL" id="MBC8753555.1"/>
    </source>
</evidence>